<dbReference type="AlphaFoldDB" id="A0AAJ0DRZ3"/>
<dbReference type="SUPFAM" id="SSF81383">
    <property type="entry name" value="F-box domain"/>
    <property type="match status" value="1"/>
</dbReference>
<keyword evidence="6" id="KW-1185">Reference proteome</keyword>
<dbReference type="Gene3D" id="3.80.10.10">
    <property type="entry name" value="Ribonuclease Inhibitor"/>
    <property type="match status" value="2"/>
</dbReference>
<dbReference type="SUPFAM" id="SSF52047">
    <property type="entry name" value="RNI-like"/>
    <property type="match status" value="1"/>
</dbReference>
<dbReference type="SMART" id="SM00367">
    <property type="entry name" value="LRR_CC"/>
    <property type="match status" value="10"/>
</dbReference>
<dbReference type="PANTHER" id="PTHR13382">
    <property type="entry name" value="MITOCHONDRIAL ATP SYNTHASE COUPLING FACTOR B"/>
    <property type="match status" value="1"/>
</dbReference>
<dbReference type="InterPro" id="IPR050648">
    <property type="entry name" value="F-box_LRR-repeat"/>
</dbReference>
<evidence type="ECO:0000256" key="2">
    <source>
        <dbReference type="SAM" id="MobiDB-lite"/>
    </source>
</evidence>
<comment type="caution">
    <text evidence="5">The sequence shown here is derived from an EMBL/GenBank/DDBJ whole genome shotgun (WGS) entry which is preliminary data.</text>
</comment>
<keyword evidence="1" id="KW-0833">Ubl conjugation pathway</keyword>
<dbReference type="GO" id="GO:0016874">
    <property type="term" value="F:ligase activity"/>
    <property type="evidence" value="ECO:0007669"/>
    <property type="project" value="UniProtKB-KW"/>
</dbReference>
<name>A0AAJ0DRZ3_9PEZI</name>
<gene>
    <name evidence="5" type="primary">GRR1</name>
    <name evidence="5" type="ORF">LTR09_003401</name>
</gene>
<evidence type="ECO:0000313" key="5">
    <source>
        <dbReference type="EMBL" id="KAK3055481.1"/>
    </source>
</evidence>
<dbReference type="InterPro" id="IPR032675">
    <property type="entry name" value="LRR_dom_sf"/>
</dbReference>
<dbReference type="InterPro" id="IPR057207">
    <property type="entry name" value="FBXL15_LRR"/>
</dbReference>
<evidence type="ECO:0000313" key="6">
    <source>
        <dbReference type="Proteomes" id="UP001271007"/>
    </source>
</evidence>
<evidence type="ECO:0000259" key="3">
    <source>
        <dbReference type="Pfam" id="PF12937"/>
    </source>
</evidence>
<dbReference type="PANTHER" id="PTHR13382:SF67">
    <property type="entry name" value="SCF E3 UBIQUITIN LIGASE COMPLEX F-BOX PROTEIN POF2"/>
    <property type="match status" value="1"/>
</dbReference>
<reference evidence="5" key="1">
    <citation type="submission" date="2023-04" db="EMBL/GenBank/DDBJ databases">
        <title>Black Yeasts Isolated from many extreme environments.</title>
        <authorList>
            <person name="Coleine C."/>
            <person name="Stajich J.E."/>
            <person name="Selbmann L."/>
        </authorList>
    </citation>
    <scope>NUCLEOTIDE SEQUENCE</scope>
    <source>
        <strain evidence="5">CCFEE 5312</strain>
    </source>
</reference>
<protein>
    <submittedName>
        <fullName evidence="5">SCF ubiquitin ligase complex subunit</fullName>
    </submittedName>
</protein>
<dbReference type="Proteomes" id="UP001271007">
    <property type="component" value="Unassembled WGS sequence"/>
</dbReference>
<dbReference type="EMBL" id="JAWDJX010000008">
    <property type="protein sequence ID" value="KAK3055481.1"/>
    <property type="molecule type" value="Genomic_DNA"/>
</dbReference>
<organism evidence="5 6">
    <name type="scientific">Extremus antarcticus</name>
    <dbReference type="NCBI Taxonomy" id="702011"/>
    <lineage>
        <taxon>Eukaryota</taxon>
        <taxon>Fungi</taxon>
        <taxon>Dikarya</taxon>
        <taxon>Ascomycota</taxon>
        <taxon>Pezizomycotina</taxon>
        <taxon>Dothideomycetes</taxon>
        <taxon>Dothideomycetidae</taxon>
        <taxon>Mycosphaerellales</taxon>
        <taxon>Extremaceae</taxon>
        <taxon>Extremus</taxon>
    </lineage>
</organism>
<dbReference type="InterPro" id="IPR036047">
    <property type="entry name" value="F-box-like_dom_sf"/>
</dbReference>
<evidence type="ECO:0000256" key="1">
    <source>
        <dbReference type="ARBA" id="ARBA00022786"/>
    </source>
</evidence>
<feature type="domain" description="F-box" evidence="3">
    <location>
        <begin position="73"/>
        <end position="116"/>
    </location>
</feature>
<dbReference type="Pfam" id="PF12937">
    <property type="entry name" value="F-box-like"/>
    <property type="match status" value="1"/>
</dbReference>
<feature type="region of interest" description="Disordered" evidence="2">
    <location>
        <begin position="539"/>
        <end position="561"/>
    </location>
</feature>
<dbReference type="InterPro" id="IPR001810">
    <property type="entry name" value="F-box_dom"/>
</dbReference>
<feature type="compositionally biased region" description="Polar residues" evidence="2">
    <location>
        <begin position="35"/>
        <end position="46"/>
    </location>
</feature>
<feature type="domain" description="F-box/LRR-repeat protein 15-like leucin rich repeat" evidence="4">
    <location>
        <begin position="204"/>
        <end position="436"/>
    </location>
</feature>
<feature type="compositionally biased region" description="Low complexity" evidence="2">
    <location>
        <begin position="9"/>
        <end position="23"/>
    </location>
</feature>
<proteinExistence type="predicted"/>
<keyword evidence="5" id="KW-0436">Ligase</keyword>
<dbReference type="GO" id="GO:0005737">
    <property type="term" value="C:cytoplasm"/>
    <property type="evidence" value="ECO:0007669"/>
    <property type="project" value="TreeGrafter"/>
</dbReference>
<feature type="region of interest" description="Disordered" evidence="2">
    <location>
        <begin position="1"/>
        <end position="51"/>
    </location>
</feature>
<sequence length="673" mass="73090">MARSRRMQRMSSGSNSSSSSSTSPERGADDDNDSFMLQANDSQSSLGMDLSPDMTDEFARREYEERCRVSPVHRLPAELLISIFSRLTANSDLQSCLLVSREWARNSVGLLWHRPAMSKWDCIHNVVQSIRKADKFFTYQDLVKRLNMSTLANSVSDGTLVGMTECKRIERLTLTNCTKLTDLSLQPLVHGNRSLLALDVTGLDQLTDRTMLTVADHCLRLQGLNVTGCKKLTDVSIAAVAKNCRHLKRLKFNNCLQLTDASILTVADHSTHLLEIDLYGLQNLESPAITALLTSCTHLRELRLAHCSRINDSAFLDIPHAPSHQRIFEALRILDLTDCNELGDRGVEKIIQTCPRLRNLILAKCRGITDRAVFAITKLGKNLHYIHLGHCARITDVSVVALAKACNRIRYIDLACCTNLTDDSVTKLAGLPKLKRIGLVKCSQITDRSIYALASGELKNGRRVHGGIHVLLNNCPKLTHLSLTGVQAFLRDELLAFCREAPPEFNDHQRDVFCVFSGNGVGRLREFLNQQKAHAAAAMQADGGSLAGTETNSETGDGDDEGVSVVQLTVQGNHAPGATPVVPTPVPQQGAWQHLTQQGYAFGNAGAGSLSQSAPASTPMFWSNGPAGLGLVGGAGAQGAQQVTGMMGAAILDDVDEGDEAFGEGSEIMGDAD</sequence>
<evidence type="ECO:0000259" key="4">
    <source>
        <dbReference type="Pfam" id="PF25372"/>
    </source>
</evidence>
<dbReference type="Pfam" id="PF25372">
    <property type="entry name" value="DUF7885"/>
    <property type="match status" value="1"/>
</dbReference>
<accession>A0AAJ0DRZ3</accession>
<dbReference type="InterPro" id="IPR006553">
    <property type="entry name" value="Leu-rich_rpt_Cys-con_subtyp"/>
</dbReference>